<accession>A0A7D9L4N8</accession>
<comment type="caution">
    <text evidence="3">The sequence shown here is derived from an EMBL/GenBank/DDBJ whole genome shotgun (WGS) entry which is preliminary data.</text>
</comment>
<dbReference type="InterPro" id="IPR036822">
    <property type="entry name" value="CutC-like_dom_sf"/>
</dbReference>
<proteinExistence type="inferred from homology"/>
<dbReference type="AlphaFoldDB" id="A0A7D9L4N8"/>
<dbReference type="Proteomes" id="UP001152795">
    <property type="component" value="Unassembled WGS sequence"/>
</dbReference>
<evidence type="ECO:0000313" key="4">
    <source>
        <dbReference type="Proteomes" id="UP001152795"/>
    </source>
</evidence>
<dbReference type="Gene3D" id="3.20.20.380">
    <property type="entry name" value="Copper homeostasis (CutC) domain"/>
    <property type="match status" value="1"/>
</dbReference>
<evidence type="ECO:0000256" key="1">
    <source>
        <dbReference type="ARBA" id="ARBA00007768"/>
    </source>
</evidence>
<sequence length="157" mass="16931">AKRIELCCNLSEGGTTPSIGLLKVIKCNVSLPVFVMIRPRGGDFLYTEAEFEVMIEDCEQVINAGADGIVCGILTKQGEIDVPGCKKLLGIIKPLPVTFHRAFDMVPDQSAALEVIINLGFDRILTSGGKPDVLQGAPRLKDLVNQAGRRIIIMPGK</sequence>
<evidence type="ECO:0000313" key="3">
    <source>
        <dbReference type="EMBL" id="CAB4026110.1"/>
    </source>
</evidence>
<dbReference type="Pfam" id="PF03932">
    <property type="entry name" value="CutC"/>
    <property type="match status" value="1"/>
</dbReference>
<dbReference type="SUPFAM" id="SSF110395">
    <property type="entry name" value="CutC-like"/>
    <property type="match status" value="1"/>
</dbReference>
<dbReference type="EMBL" id="CACRXK020014015">
    <property type="protein sequence ID" value="CAB4026110.1"/>
    <property type="molecule type" value="Genomic_DNA"/>
</dbReference>
<organism evidence="3 4">
    <name type="scientific">Paramuricea clavata</name>
    <name type="common">Red gorgonian</name>
    <name type="synonym">Violescent sea-whip</name>
    <dbReference type="NCBI Taxonomy" id="317549"/>
    <lineage>
        <taxon>Eukaryota</taxon>
        <taxon>Metazoa</taxon>
        <taxon>Cnidaria</taxon>
        <taxon>Anthozoa</taxon>
        <taxon>Octocorallia</taxon>
        <taxon>Malacalcyonacea</taxon>
        <taxon>Plexauridae</taxon>
        <taxon>Paramuricea</taxon>
    </lineage>
</organism>
<dbReference type="InterPro" id="IPR005627">
    <property type="entry name" value="CutC-like"/>
</dbReference>
<dbReference type="PANTHER" id="PTHR12598:SF0">
    <property type="entry name" value="COPPER HOMEOSTASIS PROTEIN CUTC HOMOLOG"/>
    <property type="match status" value="1"/>
</dbReference>
<dbReference type="PANTHER" id="PTHR12598">
    <property type="entry name" value="COPPER HOMEOSTASIS PROTEIN CUTC"/>
    <property type="match status" value="1"/>
</dbReference>
<reference evidence="3" key="1">
    <citation type="submission" date="2020-04" db="EMBL/GenBank/DDBJ databases">
        <authorList>
            <person name="Alioto T."/>
            <person name="Alioto T."/>
            <person name="Gomez Garrido J."/>
        </authorList>
    </citation>
    <scope>NUCLEOTIDE SEQUENCE</scope>
    <source>
        <strain evidence="3">A484AB</strain>
    </source>
</reference>
<evidence type="ECO:0000256" key="2">
    <source>
        <dbReference type="ARBA" id="ARBA00019014"/>
    </source>
</evidence>
<protein>
    <recommendedName>
        <fullName evidence="2">Copper homeostasis protein cutC homolog</fullName>
    </recommendedName>
</protein>
<feature type="non-terminal residue" evidence="3">
    <location>
        <position position="157"/>
    </location>
</feature>
<name>A0A7D9L4N8_PARCT</name>
<gene>
    <name evidence="3" type="ORF">PACLA_8A063148</name>
</gene>
<dbReference type="GO" id="GO:0005507">
    <property type="term" value="F:copper ion binding"/>
    <property type="evidence" value="ECO:0007669"/>
    <property type="project" value="TreeGrafter"/>
</dbReference>
<comment type="similarity">
    <text evidence="1">Belongs to the CutC family.</text>
</comment>
<keyword evidence="4" id="KW-1185">Reference proteome</keyword>
<dbReference type="OrthoDB" id="7392499at2759"/>